<dbReference type="EMBL" id="QLLG01000192">
    <property type="protein sequence ID" value="RMX66678.1"/>
    <property type="molecule type" value="Genomic_DNA"/>
</dbReference>
<dbReference type="Pfam" id="PF01363">
    <property type="entry name" value="FYVE"/>
    <property type="match status" value="1"/>
</dbReference>
<dbReference type="GO" id="GO:0006623">
    <property type="term" value="P:protein targeting to vacuole"/>
    <property type="evidence" value="ECO:0007669"/>
    <property type="project" value="TreeGrafter"/>
</dbReference>
<protein>
    <recommendedName>
        <fullName evidence="10">FYVE-type domain-containing protein</fullName>
    </recommendedName>
</protein>
<feature type="domain" description="RING-type" evidence="6">
    <location>
        <begin position="237"/>
        <end position="282"/>
    </location>
</feature>
<dbReference type="PANTHER" id="PTHR47794:SF1">
    <property type="entry name" value="VACUOLAR PROTEIN SORTING-ASSOCIATED PROTEIN 27"/>
    <property type="match status" value="1"/>
</dbReference>
<evidence type="ECO:0000256" key="2">
    <source>
        <dbReference type="ARBA" id="ARBA00022771"/>
    </source>
</evidence>
<keyword evidence="5" id="KW-0175">Coiled coil</keyword>
<dbReference type="STRING" id="542832.A0A3M6VIB1"/>
<dbReference type="VEuPathDB" id="FungiDB:DD237_005110"/>
<gene>
    <name evidence="8" type="ORF">DD238_004476</name>
</gene>
<dbReference type="Proteomes" id="UP000282087">
    <property type="component" value="Unassembled WGS sequence"/>
</dbReference>
<dbReference type="GO" id="GO:0033565">
    <property type="term" value="C:ESCRT-0 complex"/>
    <property type="evidence" value="ECO:0007669"/>
    <property type="project" value="TreeGrafter"/>
</dbReference>
<evidence type="ECO:0000259" key="6">
    <source>
        <dbReference type="PROSITE" id="PS50089"/>
    </source>
</evidence>
<accession>A0A3M6VIB1</accession>
<keyword evidence="2 4" id="KW-0863">Zinc-finger</keyword>
<evidence type="ECO:0000256" key="1">
    <source>
        <dbReference type="ARBA" id="ARBA00022723"/>
    </source>
</evidence>
<evidence type="ECO:0000313" key="9">
    <source>
        <dbReference type="Proteomes" id="UP000282087"/>
    </source>
</evidence>
<dbReference type="InterPro" id="IPR000306">
    <property type="entry name" value="Znf_FYVE"/>
</dbReference>
<organism evidence="8 9">
    <name type="scientific">Peronospora effusa</name>
    <dbReference type="NCBI Taxonomy" id="542832"/>
    <lineage>
        <taxon>Eukaryota</taxon>
        <taxon>Sar</taxon>
        <taxon>Stramenopiles</taxon>
        <taxon>Oomycota</taxon>
        <taxon>Peronosporomycetes</taxon>
        <taxon>Peronosporales</taxon>
        <taxon>Peronosporaceae</taxon>
        <taxon>Peronospora</taxon>
    </lineage>
</organism>
<reference evidence="8 9" key="1">
    <citation type="submission" date="2018-06" db="EMBL/GenBank/DDBJ databases">
        <title>Comparative genomics of downy mildews reveals potential adaptations to biotrophy.</title>
        <authorList>
            <person name="Fletcher K."/>
            <person name="Klosterman S.J."/>
            <person name="Derevnina L."/>
            <person name="Martin F."/>
            <person name="Koike S."/>
            <person name="Reyes Chin-Wo S."/>
            <person name="Mou B."/>
            <person name="Michelmore R."/>
        </authorList>
    </citation>
    <scope>NUCLEOTIDE SEQUENCE [LARGE SCALE GENOMIC DNA]</scope>
    <source>
        <strain evidence="8 9">R14</strain>
    </source>
</reference>
<dbReference type="AlphaFoldDB" id="A0A3M6VIB1"/>
<dbReference type="SUPFAM" id="SSF57850">
    <property type="entry name" value="RING/U-box"/>
    <property type="match status" value="1"/>
</dbReference>
<keyword evidence="9" id="KW-1185">Reference proteome</keyword>
<dbReference type="GO" id="GO:0043130">
    <property type="term" value="F:ubiquitin binding"/>
    <property type="evidence" value="ECO:0007669"/>
    <property type="project" value="TreeGrafter"/>
</dbReference>
<name>A0A3M6VIB1_9STRA</name>
<dbReference type="SMART" id="SM00064">
    <property type="entry name" value="FYVE"/>
    <property type="match status" value="1"/>
</dbReference>
<evidence type="ECO:0008006" key="10">
    <source>
        <dbReference type="Google" id="ProtNLM"/>
    </source>
</evidence>
<sequence>MHAQSPLTGIGYGMTMSGDNSNFPSVPDAMFESAVDCFVCDKKFHAFRRKHRCRSCGNAVCGGCSRTHKVMPSTTIVRYNNEPVRVCDRCIRDQNQLMMERRRAEDVERARARQVAVLEEEERQREAERNQREREVAEEQTRREMRLRAIEEKHLGSRPNLRTLRSRYSRSLDDCAQDAPARSLYSKELSSFLEDAEKRSFALVAKPYATGEIFEDKEDLDGAKTVETTVVQEAEECAICLETMDVGDAIYTTACGHSFHWSCLKEIQKSDSSNYDKCPSCRATMTEMQVKKQCDHPRVRLGHRFCRDCGASTTERDAKPRIDDTTAVSSSGMRMSTPSGASNLNQPVSYSANSHGALVRCPQCHIQMRVLPHMYNMYVVIVIVNDLLCSRANIVRMRLFDSRRVACPSGHMFLVQVAGQAGSGGSIRGGYGIGSRGGLGGSRIPPRGMSMGYPGSYHRSTNAYSEL</sequence>
<dbReference type="GO" id="GO:0008270">
    <property type="term" value="F:zinc ion binding"/>
    <property type="evidence" value="ECO:0007669"/>
    <property type="project" value="UniProtKB-KW"/>
</dbReference>
<keyword evidence="1" id="KW-0479">Metal-binding</keyword>
<dbReference type="InterPro" id="IPR001841">
    <property type="entry name" value="Znf_RING"/>
</dbReference>
<dbReference type="CDD" id="cd16448">
    <property type="entry name" value="RING-H2"/>
    <property type="match status" value="1"/>
</dbReference>
<dbReference type="Gene3D" id="3.30.40.10">
    <property type="entry name" value="Zinc/RING finger domain, C3HC4 (zinc finger)"/>
    <property type="match status" value="2"/>
</dbReference>
<evidence type="ECO:0000313" key="8">
    <source>
        <dbReference type="EMBL" id="RMX66678.1"/>
    </source>
</evidence>
<dbReference type="InterPro" id="IPR013083">
    <property type="entry name" value="Znf_RING/FYVE/PHD"/>
</dbReference>
<feature type="coiled-coil region" evidence="5">
    <location>
        <begin position="104"/>
        <end position="140"/>
    </location>
</feature>
<dbReference type="GO" id="GO:0032266">
    <property type="term" value="F:phosphatidylinositol-3-phosphate binding"/>
    <property type="evidence" value="ECO:0007669"/>
    <property type="project" value="TreeGrafter"/>
</dbReference>
<dbReference type="PROSITE" id="PS50178">
    <property type="entry name" value="ZF_FYVE"/>
    <property type="match status" value="1"/>
</dbReference>
<dbReference type="PANTHER" id="PTHR47794">
    <property type="entry name" value="VACUOLAR PROTEIN SORTING-ASSOCIATED PROTEIN 27"/>
    <property type="match status" value="1"/>
</dbReference>
<dbReference type="InterPro" id="IPR017455">
    <property type="entry name" value="Znf_FYVE-rel"/>
</dbReference>
<evidence type="ECO:0000256" key="4">
    <source>
        <dbReference type="PROSITE-ProRule" id="PRU00175"/>
    </source>
</evidence>
<dbReference type="SMART" id="SM00184">
    <property type="entry name" value="RING"/>
    <property type="match status" value="1"/>
</dbReference>
<evidence type="ECO:0000256" key="3">
    <source>
        <dbReference type="ARBA" id="ARBA00022833"/>
    </source>
</evidence>
<proteinExistence type="predicted"/>
<dbReference type="SUPFAM" id="SSF57903">
    <property type="entry name" value="FYVE/PHD zinc finger"/>
    <property type="match status" value="1"/>
</dbReference>
<comment type="caution">
    <text evidence="8">The sequence shown here is derived from an EMBL/GenBank/DDBJ whole genome shotgun (WGS) entry which is preliminary data.</text>
</comment>
<dbReference type="PROSITE" id="PS50089">
    <property type="entry name" value="ZF_RING_2"/>
    <property type="match status" value="1"/>
</dbReference>
<keyword evidence="3" id="KW-0862">Zinc</keyword>
<dbReference type="GO" id="GO:0043328">
    <property type="term" value="P:protein transport to vacuole involved in ubiquitin-dependent protein catabolic process via the multivesicular body sorting pathway"/>
    <property type="evidence" value="ECO:0007669"/>
    <property type="project" value="TreeGrafter"/>
</dbReference>
<dbReference type="InterPro" id="IPR011011">
    <property type="entry name" value="Znf_FYVE_PHD"/>
</dbReference>
<dbReference type="Pfam" id="PF13639">
    <property type="entry name" value="zf-RING_2"/>
    <property type="match status" value="1"/>
</dbReference>
<feature type="domain" description="FYVE-type" evidence="7">
    <location>
        <begin position="31"/>
        <end position="95"/>
    </location>
</feature>
<evidence type="ECO:0000259" key="7">
    <source>
        <dbReference type="PROSITE" id="PS50178"/>
    </source>
</evidence>
<evidence type="ECO:0000256" key="5">
    <source>
        <dbReference type="SAM" id="Coils"/>
    </source>
</evidence>